<dbReference type="AlphaFoldDB" id="A0AA37F7E4"/>
<organism evidence="3 4">
    <name type="scientific">Planomonospora parontospora</name>
    <dbReference type="NCBI Taxonomy" id="58119"/>
    <lineage>
        <taxon>Bacteria</taxon>
        <taxon>Bacillati</taxon>
        <taxon>Actinomycetota</taxon>
        <taxon>Actinomycetes</taxon>
        <taxon>Streptosporangiales</taxon>
        <taxon>Streptosporangiaceae</taxon>
        <taxon>Planomonospora</taxon>
    </lineage>
</organism>
<dbReference type="InterPro" id="IPR019951">
    <property type="entry name" value="F420_OxRdatse_Rv3520c_pred"/>
</dbReference>
<reference evidence="3" key="1">
    <citation type="journal article" date="2014" name="Int. J. Syst. Evol. Microbiol.">
        <title>Complete genome sequence of Corynebacterium casei LMG S-19264T (=DSM 44701T), isolated from a smear-ripened cheese.</title>
        <authorList>
            <consortium name="US DOE Joint Genome Institute (JGI-PGF)"/>
            <person name="Walter F."/>
            <person name="Albersmeier A."/>
            <person name="Kalinowski J."/>
            <person name="Ruckert C."/>
        </authorList>
    </citation>
    <scope>NUCLEOTIDE SEQUENCE</scope>
    <source>
        <strain evidence="3">JCM 3093</strain>
    </source>
</reference>
<dbReference type="SUPFAM" id="SSF51679">
    <property type="entry name" value="Bacterial luciferase-like"/>
    <property type="match status" value="1"/>
</dbReference>
<dbReference type="GO" id="GO:0016705">
    <property type="term" value="F:oxidoreductase activity, acting on paired donors, with incorporation or reduction of molecular oxygen"/>
    <property type="evidence" value="ECO:0007669"/>
    <property type="project" value="InterPro"/>
</dbReference>
<dbReference type="EMBL" id="BMQD01000021">
    <property type="protein sequence ID" value="GGK88905.1"/>
    <property type="molecule type" value="Genomic_DNA"/>
</dbReference>
<dbReference type="InterPro" id="IPR036661">
    <property type="entry name" value="Luciferase-like_sf"/>
</dbReference>
<dbReference type="Gene3D" id="3.20.20.30">
    <property type="entry name" value="Luciferase-like domain"/>
    <property type="match status" value="1"/>
</dbReference>
<reference evidence="3" key="2">
    <citation type="submission" date="2022-09" db="EMBL/GenBank/DDBJ databases">
        <authorList>
            <person name="Sun Q."/>
            <person name="Ohkuma M."/>
        </authorList>
    </citation>
    <scope>NUCLEOTIDE SEQUENCE</scope>
    <source>
        <strain evidence="3">JCM 3093</strain>
    </source>
</reference>
<protein>
    <submittedName>
        <fullName evidence="3">LLM class F420-dependent oxidoreductase</fullName>
    </submittedName>
</protein>
<accession>A0AA37F7E4</accession>
<dbReference type="InterPro" id="IPR050564">
    <property type="entry name" value="F420-G6PD/mer"/>
</dbReference>
<name>A0AA37F7E4_9ACTN</name>
<evidence type="ECO:0000313" key="3">
    <source>
        <dbReference type="EMBL" id="GGK88905.1"/>
    </source>
</evidence>
<evidence type="ECO:0000259" key="2">
    <source>
        <dbReference type="Pfam" id="PF00296"/>
    </source>
</evidence>
<evidence type="ECO:0000256" key="1">
    <source>
        <dbReference type="ARBA" id="ARBA00023002"/>
    </source>
</evidence>
<dbReference type="InterPro" id="IPR011251">
    <property type="entry name" value="Luciferase-like_dom"/>
</dbReference>
<dbReference type="PANTHER" id="PTHR43244:SF1">
    <property type="entry name" value="5,10-METHYLENETETRAHYDROMETHANOPTERIN REDUCTASE"/>
    <property type="match status" value="1"/>
</dbReference>
<evidence type="ECO:0000313" key="4">
    <source>
        <dbReference type="Proteomes" id="UP000627984"/>
    </source>
</evidence>
<dbReference type="NCBIfam" id="TIGR03559">
    <property type="entry name" value="F420_Rv3520c"/>
    <property type="match status" value="1"/>
</dbReference>
<dbReference type="Pfam" id="PF00296">
    <property type="entry name" value="Bac_luciferase"/>
    <property type="match status" value="1"/>
</dbReference>
<sequence>MSRFPKAPISTPGLSQSEIERVPIRWRTRTRGPTMSTDLKLGLNLGYWQRGPADATALVQAAERLGYDSVWTAEAYGSDAFTPLAWYGARTSRIKLGTSVAQISARTPAATAMTAMTLDHLTGGRLLLGIGASGPQVVEGWYGVPFARPLARTREYAEIMRRIWRREGPVTADGEHYPLPLPAQGRPGVTGLGKPLKLITRPLRPEIPLYLGAEGPRNVALAAEIADGWLPLFAFPEKIEQMYGPSLASAGPDFDIAAMVLTLVTDDVRAALDGVKTMLTLYIGGMGARDRNFHADIIGRMGYADAAAEVQELYLSGRRDEAFAAVPDELADGISLVGPAGRIRERLEAWRKSPVTSLLVMGLGDEPSLRTVRDLVLG</sequence>
<gene>
    <name evidence="3" type="ORF">GCM10010126_55400</name>
</gene>
<feature type="domain" description="Luciferase-like" evidence="2">
    <location>
        <begin position="51"/>
        <end position="356"/>
    </location>
</feature>
<dbReference type="Proteomes" id="UP000627984">
    <property type="component" value="Unassembled WGS sequence"/>
</dbReference>
<dbReference type="CDD" id="cd01097">
    <property type="entry name" value="Tetrahydromethanopterin_reductase"/>
    <property type="match status" value="1"/>
</dbReference>
<proteinExistence type="predicted"/>
<keyword evidence="1" id="KW-0560">Oxidoreductase</keyword>
<comment type="caution">
    <text evidence="3">The sequence shown here is derived from an EMBL/GenBank/DDBJ whole genome shotgun (WGS) entry which is preliminary data.</text>
</comment>
<dbReference type="PANTHER" id="PTHR43244">
    <property type="match status" value="1"/>
</dbReference>